<dbReference type="STRING" id="323098.Nwi_0266"/>
<dbReference type="Pfam" id="PF11848">
    <property type="entry name" value="DUF3368"/>
    <property type="match status" value="1"/>
</dbReference>
<dbReference type="eggNOG" id="COG2405">
    <property type="taxonomic scope" value="Bacteria"/>
</dbReference>
<name>Q3SW08_NITWN</name>
<dbReference type="InterPro" id="IPR021799">
    <property type="entry name" value="PIN-like_prokaryotic"/>
</dbReference>
<dbReference type="RefSeq" id="WP_011313599.1">
    <property type="nucleotide sequence ID" value="NC_007406.1"/>
</dbReference>
<proteinExistence type="predicted"/>
<sequence>MSSSSFPIDAQTVLVADASVAINLNATGCALEIIRAQPGAVVITENALAELAEGRRNGHRDYDQIQALIAANAMQVFRLDESGNKVYASLVDGTAIRTLDDGEAATIGFACQTGAIALIDERKAQSICAADFPALRVVSTVDFLTHSLVADALGESALAQAIVNALRNARMRVPPHQMEMIVKLIGEEAALNCTSLPKAHRAAAV</sequence>
<dbReference type="OrthoDB" id="8391751at2"/>
<dbReference type="Proteomes" id="UP000002531">
    <property type="component" value="Chromosome"/>
</dbReference>
<dbReference type="EMBL" id="CP000115">
    <property type="protein sequence ID" value="ABA03533.1"/>
    <property type="molecule type" value="Genomic_DNA"/>
</dbReference>
<protein>
    <recommendedName>
        <fullName evidence="3">PIN domain-containing protein</fullName>
    </recommendedName>
</protein>
<accession>Q3SW08</accession>
<dbReference type="KEGG" id="nwi:Nwi_0266"/>
<evidence type="ECO:0000313" key="1">
    <source>
        <dbReference type="EMBL" id="ABA03533.1"/>
    </source>
</evidence>
<organism evidence="1 2">
    <name type="scientific">Nitrobacter winogradskyi (strain ATCC 25391 / DSM 10237 / CIP 104748 / NCIMB 11846 / Nb-255)</name>
    <dbReference type="NCBI Taxonomy" id="323098"/>
    <lineage>
        <taxon>Bacteria</taxon>
        <taxon>Pseudomonadati</taxon>
        <taxon>Pseudomonadota</taxon>
        <taxon>Alphaproteobacteria</taxon>
        <taxon>Hyphomicrobiales</taxon>
        <taxon>Nitrobacteraceae</taxon>
        <taxon>Nitrobacter</taxon>
    </lineage>
</organism>
<evidence type="ECO:0000313" key="2">
    <source>
        <dbReference type="Proteomes" id="UP000002531"/>
    </source>
</evidence>
<gene>
    <name evidence="1" type="ordered locus">Nwi_0266</name>
</gene>
<dbReference type="HOGENOM" id="CLU_090263_0_0_5"/>
<dbReference type="AlphaFoldDB" id="Q3SW08"/>
<evidence type="ECO:0008006" key="3">
    <source>
        <dbReference type="Google" id="ProtNLM"/>
    </source>
</evidence>
<reference evidence="1 2" key="1">
    <citation type="journal article" date="2006" name="Appl. Environ. Microbiol.">
        <title>Genome sequence of the chemolithoautotrophic nitrite-oxidizing bacterium Nitrobacter winogradskyi Nb-255.</title>
        <authorList>
            <person name="Starkenburg S.R."/>
            <person name="Chain P.S."/>
            <person name="Sayavedra-Soto L.A."/>
            <person name="Hauser L."/>
            <person name="Land M.L."/>
            <person name="Larimer F.W."/>
            <person name="Malfatti S.A."/>
            <person name="Klotz M.G."/>
            <person name="Bottomley P.J."/>
            <person name="Arp D.J."/>
            <person name="Hickey W.J."/>
        </authorList>
    </citation>
    <scope>NUCLEOTIDE SEQUENCE [LARGE SCALE GENOMIC DNA]</scope>
    <source>
        <strain evidence="2">ATCC 25391 / DSM 10237 / CIP 104748 / NCIMB 11846 / Nb-255</strain>
    </source>
</reference>
<keyword evidence="2" id="KW-1185">Reference proteome</keyword>